<evidence type="ECO:0000313" key="1">
    <source>
        <dbReference type="EMBL" id="MBO0349396.1"/>
    </source>
</evidence>
<dbReference type="Proteomes" id="UP000664844">
    <property type="component" value="Unassembled WGS sequence"/>
</dbReference>
<comment type="caution">
    <text evidence="1">The sequence shown here is derived from an EMBL/GenBank/DDBJ whole genome shotgun (WGS) entry which is preliminary data.</text>
</comment>
<sequence>MRVQAIDLAYRSAQAAITVSSGASNLAESQAGRVYREALVFGVSGQTSAVMEATLAQLMRSP</sequence>
<reference evidence="1 2" key="1">
    <citation type="submission" date="2021-03" db="EMBL/GenBank/DDBJ databases">
        <title>Metabolic Capacity of the Antarctic Cyanobacterium Phormidium pseudopriestleyi that Sustains Oxygenic Photosynthesis in the Presence of Hydrogen Sulfide.</title>
        <authorList>
            <person name="Lumian J.E."/>
            <person name="Jungblut A.D."/>
            <person name="Dillon M.L."/>
            <person name="Hawes I."/>
            <person name="Doran P.T."/>
            <person name="Mackey T.J."/>
            <person name="Dick G.J."/>
            <person name="Grettenberger C.L."/>
            <person name="Sumner D.Y."/>
        </authorList>
    </citation>
    <scope>NUCLEOTIDE SEQUENCE [LARGE SCALE GENOMIC DNA]</scope>
    <source>
        <strain evidence="1 2">FRX01</strain>
    </source>
</reference>
<protein>
    <recommendedName>
        <fullName evidence="3">Acyl-CoA dehydrogenase/oxidase C-terminal domain-containing protein</fullName>
    </recommendedName>
</protein>
<organism evidence="1 2">
    <name type="scientific">Phormidium pseudopriestleyi FRX01</name>
    <dbReference type="NCBI Taxonomy" id="1759528"/>
    <lineage>
        <taxon>Bacteria</taxon>
        <taxon>Bacillati</taxon>
        <taxon>Cyanobacteriota</taxon>
        <taxon>Cyanophyceae</taxon>
        <taxon>Oscillatoriophycideae</taxon>
        <taxon>Oscillatoriales</taxon>
        <taxon>Oscillatoriaceae</taxon>
        <taxon>Phormidium</taxon>
    </lineage>
</organism>
<proteinExistence type="predicted"/>
<accession>A0ABS3FQJ7</accession>
<gene>
    <name evidence="1" type="ORF">J0895_09815</name>
</gene>
<keyword evidence="2" id="KW-1185">Reference proteome</keyword>
<evidence type="ECO:0008006" key="3">
    <source>
        <dbReference type="Google" id="ProtNLM"/>
    </source>
</evidence>
<dbReference type="EMBL" id="JAFLQW010000271">
    <property type="protein sequence ID" value="MBO0349396.1"/>
    <property type="molecule type" value="Genomic_DNA"/>
</dbReference>
<evidence type="ECO:0000313" key="2">
    <source>
        <dbReference type="Proteomes" id="UP000664844"/>
    </source>
</evidence>
<name>A0ABS3FQJ7_9CYAN</name>